<reference evidence="2" key="1">
    <citation type="journal article" date="2019" name="Int. J. Syst. Evol. Microbiol.">
        <title>The Global Catalogue of Microorganisms (GCM) 10K type strain sequencing project: providing services to taxonomists for standard genome sequencing and annotation.</title>
        <authorList>
            <consortium name="The Broad Institute Genomics Platform"/>
            <consortium name="The Broad Institute Genome Sequencing Center for Infectious Disease"/>
            <person name="Wu L."/>
            <person name="Ma J."/>
        </authorList>
    </citation>
    <scope>NUCLEOTIDE SEQUENCE [LARGE SCALE GENOMIC DNA]</scope>
    <source>
        <strain evidence="2">Q85</strain>
    </source>
</reference>
<organism evidence="1 2">
    <name type="scientific">Sphingomonas floccifaciens</name>
    <dbReference type="NCBI Taxonomy" id="1844115"/>
    <lineage>
        <taxon>Bacteria</taxon>
        <taxon>Pseudomonadati</taxon>
        <taxon>Pseudomonadota</taxon>
        <taxon>Alphaproteobacteria</taxon>
        <taxon>Sphingomonadales</taxon>
        <taxon>Sphingomonadaceae</taxon>
        <taxon>Sphingomonas</taxon>
    </lineage>
</organism>
<dbReference type="RefSeq" id="WP_380938263.1">
    <property type="nucleotide sequence ID" value="NZ_JBHUFC010000001.1"/>
</dbReference>
<dbReference type="EMBL" id="JBHUFC010000001">
    <property type="protein sequence ID" value="MFD1786363.1"/>
    <property type="molecule type" value="Genomic_DNA"/>
</dbReference>
<sequence length="49" mass="5625">MESAIAREKRIKNWGRPWKLALIEKGNPRWRDLAVGLGLEPFDPTHPSS</sequence>
<comment type="caution">
    <text evidence="1">The sequence shown here is derived from an EMBL/GenBank/DDBJ whole genome shotgun (WGS) entry which is preliminary data.</text>
</comment>
<accession>A0ABW4N890</accession>
<name>A0ABW4N890_9SPHN</name>
<dbReference type="Proteomes" id="UP001597283">
    <property type="component" value="Unassembled WGS sequence"/>
</dbReference>
<gene>
    <name evidence="1" type="ORF">ACFSC3_02140</name>
</gene>
<proteinExistence type="predicted"/>
<protein>
    <recommendedName>
        <fullName evidence="3">Endonuclease</fullName>
    </recommendedName>
</protein>
<evidence type="ECO:0000313" key="1">
    <source>
        <dbReference type="EMBL" id="MFD1786363.1"/>
    </source>
</evidence>
<evidence type="ECO:0008006" key="3">
    <source>
        <dbReference type="Google" id="ProtNLM"/>
    </source>
</evidence>
<keyword evidence="2" id="KW-1185">Reference proteome</keyword>
<evidence type="ECO:0000313" key="2">
    <source>
        <dbReference type="Proteomes" id="UP001597283"/>
    </source>
</evidence>